<dbReference type="Proteomes" id="UP000504610">
    <property type="component" value="Chromosome 7"/>
</dbReference>
<accession>A0A9W3C7M0</accession>
<dbReference type="PANTHER" id="PTHR11439">
    <property type="entry name" value="GAG-POL-RELATED RETROTRANSPOSON"/>
    <property type="match status" value="1"/>
</dbReference>
<dbReference type="GO" id="GO:0003676">
    <property type="term" value="F:nucleic acid binding"/>
    <property type="evidence" value="ECO:0007669"/>
    <property type="project" value="InterPro"/>
</dbReference>
<keyword evidence="1" id="KW-1185">Reference proteome</keyword>
<dbReference type="AlphaFoldDB" id="A0A9W3C7M0"/>
<sequence length="257" mass="28953">MLNSNPIETPIAKGEGLSLQMCPQTSDEKSEMEGVPYSSAIGSLMYAMMCTRPDICYAVGLVSRYQSNPGKKHWMAVKRILRYLKGTMDYSLCYQGRDLHLTGYTDADWAGDLDERRSTSGYAFLLSNGAITWSSKKQSSTALSTMEAEFIACSASVQEAVWLRRFLQSLQVTTEASCPVTIHCDSQACIAYMKDLKYHGRTKHIEIKHSFVRDIVAKKEVFLKYISTHRMVADPFTKPIPRDVFLAHVRALGLRRI</sequence>
<dbReference type="GeneID" id="130498128"/>
<reference evidence="2" key="2">
    <citation type="submission" date="2025-08" db="UniProtKB">
        <authorList>
            <consortium name="RefSeq"/>
        </authorList>
    </citation>
    <scope>IDENTIFICATION</scope>
    <source>
        <tissue evidence="2">Leaf</tissue>
    </source>
</reference>
<evidence type="ECO:0000313" key="2">
    <source>
        <dbReference type="RefSeq" id="XP_056847474.1"/>
    </source>
</evidence>
<proteinExistence type="predicted"/>
<dbReference type="KEGG" id="rsz:130498128"/>
<gene>
    <name evidence="2" type="primary">LOC130498128</name>
</gene>
<dbReference type="Gene3D" id="3.30.420.10">
    <property type="entry name" value="Ribonuclease H-like superfamily/Ribonuclease H"/>
    <property type="match status" value="1"/>
</dbReference>
<reference evidence="1" key="1">
    <citation type="journal article" date="2019" name="Database">
        <title>The radish genome database (RadishGD): an integrated information resource for radish genomics.</title>
        <authorList>
            <person name="Yu H.J."/>
            <person name="Baek S."/>
            <person name="Lee Y.J."/>
            <person name="Cho A."/>
            <person name="Mun J.H."/>
        </authorList>
    </citation>
    <scope>NUCLEOTIDE SEQUENCE [LARGE SCALE GENOMIC DNA]</scope>
    <source>
        <strain evidence="1">cv. WK10039</strain>
    </source>
</reference>
<dbReference type="OrthoDB" id="1084353at2759"/>
<dbReference type="PANTHER" id="PTHR11439:SF467">
    <property type="entry name" value="INTEGRASE CATALYTIC DOMAIN-CONTAINING PROTEIN"/>
    <property type="match status" value="1"/>
</dbReference>
<evidence type="ECO:0000313" key="1">
    <source>
        <dbReference type="Proteomes" id="UP000504610"/>
    </source>
</evidence>
<name>A0A9W3C7M0_RAPSA</name>
<dbReference type="InterPro" id="IPR036397">
    <property type="entry name" value="RNaseH_sf"/>
</dbReference>
<organism evidence="1 2">
    <name type="scientific">Raphanus sativus</name>
    <name type="common">Radish</name>
    <name type="synonym">Raphanus raphanistrum var. sativus</name>
    <dbReference type="NCBI Taxonomy" id="3726"/>
    <lineage>
        <taxon>Eukaryota</taxon>
        <taxon>Viridiplantae</taxon>
        <taxon>Streptophyta</taxon>
        <taxon>Embryophyta</taxon>
        <taxon>Tracheophyta</taxon>
        <taxon>Spermatophyta</taxon>
        <taxon>Magnoliopsida</taxon>
        <taxon>eudicotyledons</taxon>
        <taxon>Gunneridae</taxon>
        <taxon>Pentapetalae</taxon>
        <taxon>rosids</taxon>
        <taxon>malvids</taxon>
        <taxon>Brassicales</taxon>
        <taxon>Brassicaceae</taxon>
        <taxon>Brassiceae</taxon>
        <taxon>Raphanus</taxon>
    </lineage>
</organism>
<dbReference type="RefSeq" id="XP_056847474.1">
    <property type="nucleotide sequence ID" value="XM_056991494.1"/>
</dbReference>
<protein>
    <submittedName>
        <fullName evidence="2">Secreted RxLR effector protein 161-like</fullName>
    </submittedName>
</protein>
<dbReference type="CDD" id="cd09272">
    <property type="entry name" value="RNase_HI_RT_Ty1"/>
    <property type="match status" value="1"/>
</dbReference>
<dbReference type="InterPro" id="IPR043502">
    <property type="entry name" value="DNA/RNA_pol_sf"/>
</dbReference>
<dbReference type="SUPFAM" id="SSF56672">
    <property type="entry name" value="DNA/RNA polymerases"/>
    <property type="match status" value="1"/>
</dbReference>